<accession>A0A437QJ72</accession>
<comment type="function">
    <text evidence="1">Required for the efficient initiation of filament assembly.</text>
</comment>
<dbReference type="EMBL" id="SACS01000017">
    <property type="protein sequence ID" value="RVU34540.1"/>
    <property type="molecule type" value="Genomic_DNA"/>
</dbReference>
<evidence type="ECO:0000256" key="2">
    <source>
        <dbReference type="ARBA" id="ARBA00007703"/>
    </source>
</evidence>
<dbReference type="GO" id="GO:0044780">
    <property type="term" value="P:bacterial-type flagellum assembly"/>
    <property type="evidence" value="ECO:0007669"/>
    <property type="project" value="InterPro"/>
</dbReference>
<keyword evidence="4" id="KW-0282">Flagellum</keyword>
<dbReference type="Proteomes" id="UP000283077">
    <property type="component" value="Unassembled WGS sequence"/>
</dbReference>
<comment type="similarity">
    <text evidence="2">Belongs to the FlgN family.</text>
</comment>
<protein>
    <submittedName>
        <fullName evidence="4">Flagellar protein FlgN</fullName>
    </submittedName>
</protein>
<organism evidence="4 5">
    <name type="scientific">Rheinheimera riviphila</name>
    <dbReference type="NCBI Taxonomy" id="1834037"/>
    <lineage>
        <taxon>Bacteria</taxon>
        <taxon>Pseudomonadati</taxon>
        <taxon>Pseudomonadota</taxon>
        <taxon>Gammaproteobacteria</taxon>
        <taxon>Chromatiales</taxon>
        <taxon>Chromatiaceae</taxon>
        <taxon>Rheinheimera</taxon>
    </lineage>
</organism>
<keyword evidence="4" id="KW-0966">Cell projection</keyword>
<dbReference type="AlphaFoldDB" id="A0A437QJ72"/>
<dbReference type="InterPro" id="IPR007809">
    <property type="entry name" value="FlgN-like"/>
</dbReference>
<dbReference type="Pfam" id="PF05130">
    <property type="entry name" value="FlgN"/>
    <property type="match status" value="1"/>
</dbReference>
<dbReference type="Gene3D" id="1.20.58.300">
    <property type="entry name" value="FlgN-like"/>
    <property type="match status" value="1"/>
</dbReference>
<keyword evidence="5" id="KW-1185">Reference proteome</keyword>
<name>A0A437QJ72_9GAMM</name>
<evidence type="ECO:0000256" key="1">
    <source>
        <dbReference type="ARBA" id="ARBA00002397"/>
    </source>
</evidence>
<keyword evidence="3" id="KW-1005">Bacterial flagellum biogenesis</keyword>
<gene>
    <name evidence="4" type="ORF">EOE67_14955</name>
</gene>
<dbReference type="SUPFAM" id="SSF140566">
    <property type="entry name" value="FlgN-like"/>
    <property type="match status" value="1"/>
</dbReference>
<evidence type="ECO:0000313" key="4">
    <source>
        <dbReference type="EMBL" id="RVU34540.1"/>
    </source>
</evidence>
<dbReference type="OrthoDB" id="5771176at2"/>
<comment type="caution">
    <text evidence="4">The sequence shown here is derived from an EMBL/GenBank/DDBJ whole genome shotgun (WGS) entry which is preliminary data.</text>
</comment>
<evidence type="ECO:0000256" key="3">
    <source>
        <dbReference type="ARBA" id="ARBA00022795"/>
    </source>
</evidence>
<sequence>MIDPSLILSLLNKQQEHLLVLLSLLKSELTAISSRDVEKLDQGCLLKVQQLELIQQLDQQISELPQLAELKNQSWFSDAVSQLDQLLEQCKEQNEVNRQSVEQSQLVVERFKHEILQNRGKAGLTYTAKGKPAVDSIGKGIKA</sequence>
<proteinExistence type="inferred from homology"/>
<evidence type="ECO:0000313" key="5">
    <source>
        <dbReference type="Proteomes" id="UP000283077"/>
    </source>
</evidence>
<reference evidence="4 5" key="1">
    <citation type="submission" date="2019-01" db="EMBL/GenBank/DDBJ databases">
        <authorList>
            <person name="Chen W.-M."/>
        </authorList>
    </citation>
    <scope>NUCLEOTIDE SEQUENCE [LARGE SCALE GENOMIC DNA]</scope>
    <source>
        <strain evidence="4 5">KYPC3</strain>
    </source>
</reference>
<dbReference type="InterPro" id="IPR036679">
    <property type="entry name" value="FlgN-like_sf"/>
</dbReference>
<keyword evidence="4" id="KW-0969">Cilium</keyword>